<dbReference type="EMBL" id="JACRIW010000097">
    <property type="protein sequence ID" value="MBI5170517.1"/>
    <property type="molecule type" value="Genomic_DNA"/>
</dbReference>
<evidence type="ECO:0000313" key="2">
    <source>
        <dbReference type="EMBL" id="MBI5170517.1"/>
    </source>
</evidence>
<accession>A0A933W9D8</accession>
<feature type="chain" id="PRO_5037941147" description="T9SS type A sorting domain-containing protein" evidence="1">
    <location>
        <begin position="28"/>
        <end position="1100"/>
    </location>
</feature>
<reference evidence="2" key="1">
    <citation type="submission" date="2020-07" db="EMBL/GenBank/DDBJ databases">
        <title>Huge and variable diversity of episymbiotic CPR bacteria and DPANN archaea in groundwater ecosystems.</title>
        <authorList>
            <person name="He C.Y."/>
            <person name="Keren R."/>
            <person name="Whittaker M."/>
            <person name="Farag I.F."/>
            <person name="Doudna J."/>
            <person name="Cate J.H.D."/>
            <person name="Banfield J.F."/>
        </authorList>
    </citation>
    <scope>NUCLEOTIDE SEQUENCE</scope>
    <source>
        <strain evidence="2">NC_groundwater_1813_Pr3_B-0.1um_71_17</strain>
    </source>
</reference>
<sequence>MLAWKRAPLAALFALALVCVNSSGALAAPPAAARFAAVPSGAQRSPGPLFSQTALDPLGNSFFSWTDTRGPWGSGIFVQRVNAAGTTDWGQPAVPVSVAVGYQSNSHVLPDGSGGVWVVWQHDPTDDMMSTDIYVQHFDTNGAPSFAANGLAVCTATGRQIEPQIVSDGGSGVYVAWQDRRAGVSNNDVYAQHVTALGVVSWTAGGVAVCTASRDQVTPVLVADGVGGAIVAWTDLRVADEEERIFAQRFDATGAMLWTANGVAATTTYVDQFQPSAVSDGAGGVFLVWAELTPALTDIEIRGQRLSAAGTARWGAGGLTVCADPALQFWPRAISDGAHGIDVLWADDRADANHDFYAQRLDSTGALQWSAAGVAVCADPNAQADPYLAPDATGGFIAVWRDLRASAEADLYAQRVNGSGVAQWTANGVVVAAGHGYQFDPGIASDGAGGAIVSWTDSRSRLDQDRLAQRLDASGAPQWASGGVAVNEVGVQSNVVSAAVGGGATAIAWIEKRSGEYDIRARMLDANGAALWNGRGVCVATDLQNSPAIVADGAGGAIVAWTDQRAGANPVLYAQRFDASGTMLWATNGVPVADDTSYTYPPQLVADGAGGVIVVWERRNLGVWEVRVQRLDGAGAPLWGAAGMALADDATEQGNARAVSDGAGGVIVAYQHEPYSMPLLTLVQRIDAAGARPWGAFGLPLNHAGWGQIDPAIAADGLGGAIVAWTDMRAVNSAIYASRVRADGTTVWGSDGSPLTTSSSGQGNVAILSDGAGGATFAYTVSGVGGMYDVVAQRLDSTATLLWSNGGRTVCNATDYQLEPRLAAGGSSDVFVTWSDFRNGTDWKVYAQRMNASGVAQWTANGVAVADTAWDQWTCRPMPDGAGGAVLVWLDKRDTGRGHVYAQRLDVNGVAQWGTGGLVPTFLSLARMHASSDVTHLEWWAGNSVQLTVAVERRETNGGWESLATLTGDGTGLFVYDDRAITPGGRYAYRVSVVSGGAALSSTETWVDVPVRSRLALAGTWPNPARRELRVAFALTGRAPARLELLDVAGRVAKRWALDGFGAGEHAVELGETGAFAPGVYVLQLTEGASRTQRRVTIVR</sequence>
<evidence type="ECO:0000256" key="1">
    <source>
        <dbReference type="SAM" id="SignalP"/>
    </source>
</evidence>
<keyword evidence="1" id="KW-0732">Signal</keyword>
<dbReference type="AlphaFoldDB" id="A0A933W9D8"/>
<evidence type="ECO:0000313" key="3">
    <source>
        <dbReference type="Proteomes" id="UP000696931"/>
    </source>
</evidence>
<proteinExistence type="predicted"/>
<comment type="caution">
    <text evidence="2">The sequence shown here is derived from an EMBL/GenBank/DDBJ whole genome shotgun (WGS) entry which is preliminary data.</text>
</comment>
<name>A0A933W9D8_UNCEI</name>
<dbReference type="Proteomes" id="UP000696931">
    <property type="component" value="Unassembled WGS sequence"/>
</dbReference>
<organism evidence="2 3">
    <name type="scientific">Eiseniibacteriota bacterium</name>
    <dbReference type="NCBI Taxonomy" id="2212470"/>
    <lineage>
        <taxon>Bacteria</taxon>
        <taxon>Candidatus Eiseniibacteriota</taxon>
    </lineage>
</organism>
<gene>
    <name evidence="2" type="ORF">HZA61_13600</name>
</gene>
<protein>
    <recommendedName>
        <fullName evidence="4">T9SS type A sorting domain-containing protein</fullName>
    </recommendedName>
</protein>
<evidence type="ECO:0008006" key="4">
    <source>
        <dbReference type="Google" id="ProtNLM"/>
    </source>
</evidence>
<feature type="signal peptide" evidence="1">
    <location>
        <begin position="1"/>
        <end position="27"/>
    </location>
</feature>